<feature type="transmembrane region" description="Helical" evidence="8">
    <location>
        <begin position="1020"/>
        <end position="1040"/>
    </location>
</feature>
<feature type="transmembrane region" description="Helical" evidence="8">
    <location>
        <begin position="812"/>
        <end position="832"/>
    </location>
</feature>
<dbReference type="InterPro" id="IPR005821">
    <property type="entry name" value="Ion_trans_dom"/>
</dbReference>
<feature type="domain" description="Ion transport" evidence="9">
    <location>
        <begin position="814"/>
        <end position="1046"/>
    </location>
</feature>
<evidence type="ECO:0000256" key="4">
    <source>
        <dbReference type="ARBA" id="ARBA00022989"/>
    </source>
</evidence>
<feature type="transmembrane region" description="Helical" evidence="8">
    <location>
        <begin position="911"/>
        <end position="931"/>
    </location>
</feature>
<dbReference type="OrthoDB" id="45020at2759"/>
<keyword evidence="5" id="KW-0040">ANK repeat</keyword>
<accession>A0A9W7C479</accession>
<dbReference type="InterPro" id="IPR052420">
    <property type="entry name" value="Espin/Espin-like"/>
</dbReference>
<feature type="compositionally biased region" description="Basic and acidic residues" evidence="7">
    <location>
        <begin position="380"/>
        <end position="391"/>
    </location>
</feature>
<dbReference type="Proteomes" id="UP001165122">
    <property type="component" value="Unassembled WGS sequence"/>
</dbReference>
<dbReference type="GO" id="GO:0051015">
    <property type="term" value="F:actin filament binding"/>
    <property type="evidence" value="ECO:0007669"/>
    <property type="project" value="TreeGrafter"/>
</dbReference>
<evidence type="ECO:0000259" key="9">
    <source>
        <dbReference type="Pfam" id="PF00520"/>
    </source>
</evidence>
<protein>
    <recommendedName>
        <fullName evidence="9">Ion transport domain-containing protein</fullName>
    </recommendedName>
</protein>
<evidence type="ECO:0000313" key="10">
    <source>
        <dbReference type="EMBL" id="GMH99706.1"/>
    </source>
</evidence>
<feature type="compositionally biased region" description="Basic residues" evidence="7">
    <location>
        <begin position="1184"/>
        <end position="1193"/>
    </location>
</feature>
<name>A0A9W7C479_9STRA</name>
<feature type="compositionally biased region" description="Polar residues" evidence="7">
    <location>
        <begin position="392"/>
        <end position="401"/>
    </location>
</feature>
<dbReference type="Pfam" id="PF00520">
    <property type="entry name" value="Ion_trans"/>
    <property type="match status" value="1"/>
</dbReference>
<keyword evidence="4 8" id="KW-1133">Transmembrane helix</keyword>
<comment type="caution">
    <text evidence="10">The sequence shown here is derived from an EMBL/GenBank/DDBJ whole genome shotgun (WGS) entry which is preliminary data.</text>
</comment>
<gene>
    <name evidence="10" type="ORF">TrLO_g1753</name>
</gene>
<feature type="compositionally biased region" description="Basic residues" evidence="7">
    <location>
        <begin position="407"/>
        <end position="416"/>
    </location>
</feature>
<reference evidence="11" key="1">
    <citation type="journal article" date="2023" name="Commun. Biol.">
        <title>Genome analysis of Parmales, the sister group of diatoms, reveals the evolutionary specialization of diatoms from phago-mixotrophs to photoautotrophs.</title>
        <authorList>
            <person name="Ban H."/>
            <person name="Sato S."/>
            <person name="Yoshikawa S."/>
            <person name="Yamada K."/>
            <person name="Nakamura Y."/>
            <person name="Ichinomiya M."/>
            <person name="Sato N."/>
            <person name="Blanc-Mathieu R."/>
            <person name="Endo H."/>
            <person name="Kuwata A."/>
            <person name="Ogata H."/>
        </authorList>
    </citation>
    <scope>NUCLEOTIDE SEQUENCE [LARGE SCALE GENOMIC DNA]</scope>
    <source>
        <strain evidence="11">NIES 3700</strain>
    </source>
</reference>
<dbReference type="SUPFAM" id="SSF48403">
    <property type="entry name" value="Ankyrin repeat"/>
    <property type="match status" value="1"/>
</dbReference>
<keyword evidence="11" id="KW-1185">Reference proteome</keyword>
<evidence type="ECO:0000313" key="11">
    <source>
        <dbReference type="Proteomes" id="UP001165122"/>
    </source>
</evidence>
<dbReference type="GO" id="GO:0016020">
    <property type="term" value="C:membrane"/>
    <property type="evidence" value="ECO:0007669"/>
    <property type="project" value="UniProtKB-SubCell"/>
</dbReference>
<dbReference type="PANTHER" id="PTHR24153">
    <property type="entry name" value="ESPIN"/>
    <property type="match status" value="1"/>
</dbReference>
<keyword evidence="3" id="KW-0677">Repeat</keyword>
<dbReference type="AlphaFoldDB" id="A0A9W7C479"/>
<evidence type="ECO:0000256" key="3">
    <source>
        <dbReference type="ARBA" id="ARBA00022737"/>
    </source>
</evidence>
<feature type="transmembrane region" description="Helical" evidence="8">
    <location>
        <begin position="952"/>
        <end position="974"/>
    </location>
</feature>
<evidence type="ECO:0000256" key="6">
    <source>
        <dbReference type="ARBA" id="ARBA00023136"/>
    </source>
</evidence>
<dbReference type="SMART" id="SM00248">
    <property type="entry name" value="ANK"/>
    <property type="match status" value="6"/>
</dbReference>
<evidence type="ECO:0000256" key="7">
    <source>
        <dbReference type="SAM" id="MobiDB-lite"/>
    </source>
</evidence>
<comment type="subcellular location">
    <subcellularLocation>
        <location evidence="1">Membrane</location>
        <topology evidence="1">Multi-pass membrane protein</topology>
    </subcellularLocation>
</comment>
<dbReference type="InterPro" id="IPR002110">
    <property type="entry name" value="Ankyrin_rpt"/>
</dbReference>
<evidence type="ECO:0000256" key="8">
    <source>
        <dbReference type="SAM" id="Phobius"/>
    </source>
</evidence>
<organism evidence="10 11">
    <name type="scientific">Triparma laevis f. longispina</name>
    <dbReference type="NCBI Taxonomy" id="1714387"/>
    <lineage>
        <taxon>Eukaryota</taxon>
        <taxon>Sar</taxon>
        <taxon>Stramenopiles</taxon>
        <taxon>Ochrophyta</taxon>
        <taxon>Bolidophyceae</taxon>
        <taxon>Parmales</taxon>
        <taxon>Triparmaceae</taxon>
        <taxon>Triparma</taxon>
    </lineage>
</organism>
<feature type="transmembrane region" description="Helical" evidence="8">
    <location>
        <begin position="885"/>
        <end position="905"/>
    </location>
</feature>
<dbReference type="GO" id="GO:0005737">
    <property type="term" value="C:cytoplasm"/>
    <property type="evidence" value="ECO:0007669"/>
    <property type="project" value="TreeGrafter"/>
</dbReference>
<feature type="region of interest" description="Disordered" evidence="7">
    <location>
        <begin position="1180"/>
        <end position="1206"/>
    </location>
</feature>
<evidence type="ECO:0000256" key="2">
    <source>
        <dbReference type="ARBA" id="ARBA00022692"/>
    </source>
</evidence>
<evidence type="ECO:0000256" key="5">
    <source>
        <dbReference type="ARBA" id="ARBA00023043"/>
    </source>
</evidence>
<proteinExistence type="predicted"/>
<dbReference type="GO" id="GO:0051017">
    <property type="term" value="P:actin filament bundle assembly"/>
    <property type="evidence" value="ECO:0007669"/>
    <property type="project" value="TreeGrafter"/>
</dbReference>
<dbReference type="InterPro" id="IPR036770">
    <property type="entry name" value="Ankyrin_rpt-contain_sf"/>
</dbReference>
<keyword evidence="6 8" id="KW-0472">Membrane</keyword>
<dbReference type="Gene3D" id="1.25.40.20">
    <property type="entry name" value="Ankyrin repeat-containing domain"/>
    <property type="match status" value="2"/>
</dbReference>
<dbReference type="PANTHER" id="PTHR24153:SF8">
    <property type="entry name" value="FORKED, ISOFORM F"/>
    <property type="match status" value="1"/>
</dbReference>
<feature type="region of interest" description="Disordered" evidence="7">
    <location>
        <begin position="380"/>
        <end position="418"/>
    </location>
</feature>
<evidence type="ECO:0000256" key="1">
    <source>
        <dbReference type="ARBA" id="ARBA00004141"/>
    </source>
</evidence>
<sequence length="1242" mass="139087">MKTLIELCSARKWAKAQDRLDNDKDDEGSLWDEVSKADADGRTALHHTLWNGGPATLVSAIIARAATDPVGRNIMMQQDMYGWTPLAAAAAGYDYPESIEEIIEQYEKALTIKTLMGKTPLELALENKKTRTNYVHIVRVIRCWTERGFGSTSLHFLCMHDGDFQSISSKCESMETFAELNASCKLGRSALSYYCEFGMDLGTLRLLVDCLHSLCEKDKKNTFLNRTILVHDKEKKSPYDYAISFKKPLDFLEVLGGCLGTTSEVKNNFLSLLTKTSSNIGSSVINLAQNKKLDIWAWACYLKATQGANFEIRLNPLFNATWKACLEAKAKHKIKNMQNLVNVLLLFDSKLEDCNFLPPSIHKTNLVLLEACEFKKKDDELDGDHDDRMDDQYSQSPSRGHSPTRGGRTRAIRATRKPFSTQQHNELYAMLDEPMPNDDFTSHKGNFLPAHFICDSENITVEALELLLDTFPEEASELSKSGKLPLHVACGNEHVNVKAIELLVSVNPNAAKVTAEVQDEESKQRKSVAFNRIKQQQLEDNLLGMMDVRRAPSGLDSEDPNASDDRLALESGRTPLHFASENKAMKWDALRVVIDANPEAAKLTDALLALPLHHLAENPKVTAMAFRVMVKANPAATKEEDLHGNTPLMTALENRIPLASLEGLLSGSLGGTDKLRNDMISCLVEDNAQEVEEIVIEMALHESLDLFCWMCYIEATHPPLIFSRHVSNLFKATWSCLCKHNAEAESNPKSARAVASIRKAICRFVAMCQMRRSNLLNELINHLTPKELENIAVTRVFRVLLHEEMRSGVMTIYYFDIAAYVVLMFSFTYFTIELKMAENVQDAYKELTAVVTVSLTTIVYFLSRELSQLIAMSSMGLPEVWFRDGWNYIELIASLGSLGIILYVHSGHSESVMLIASVVSLFNWMKVLCLMKSFSQPIATFVLMTFEIIHNLGSFLSVMIVCIAMFGNALYLVLGGVEYDLHDGDQPFLTWTATSKTLYSFLFGQFDKASYDDTWSFTLFLLYSMLVVIILLNVLIAIVGDSYDSVLVKSEEMYWRSRLLLVAKMKTTGRYILSKIRKQELKAEIADEEVAELELDLTIKDPMDSWGGKILATVNRVIKSDANTSLRNDITKQRISLLETQACVELLLEKFEIAKPILEIHDGSGGGGGRGSIYVQRYNDSMRNSKKSKKGMKSGKERSTKNIVSRLSSAVKNGSLRLKDRQSGRVVDYEIVEGAGGGDSRG</sequence>
<dbReference type="EMBL" id="BRXW01000014">
    <property type="protein sequence ID" value="GMH99706.1"/>
    <property type="molecule type" value="Genomic_DNA"/>
</dbReference>
<dbReference type="GO" id="GO:0005216">
    <property type="term" value="F:monoatomic ion channel activity"/>
    <property type="evidence" value="ECO:0007669"/>
    <property type="project" value="InterPro"/>
</dbReference>
<keyword evidence="2 8" id="KW-0812">Transmembrane</keyword>